<gene>
    <name evidence="1" type="ORF">SPIL2461_LOCUS12203</name>
</gene>
<keyword evidence="2" id="KW-1185">Reference proteome</keyword>
<comment type="caution">
    <text evidence="1">The sequence shown here is derived from an EMBL/GenBank/DDBJ whole genome shotgun (WGS) entry which is preliminary data.</text>
</comment>
<dbReference type="AlphaFoldDB" id="A0A812SFW4"/>
<sequence length="50" mass="6002">MKTSRLLSKVDPALIVQKRLPWQVRKNQLRQRFWDEEEVEKPQSKTPAIV</sequence>
<evidence type="ECO:0000313" key="2">
    <source>
        <dbReference type="Proteomes" id="UP000649617"/>
    </source>
</evidence>
<evidence type="ECO:0000313" key="1">
    <source>
        <dbReference type="EMBL" id="CAE7478665.1"/>
    </source>
</evidence>
<dbReference type="Proteomes" id="UP000649617">
    <property type="component" value="Unassembled WGS sequence"/>
</dbReference>
<protein>
    <submittedName>
        <fullName evidence="1">Uncharacterized protein</fullName>
    </submittedName>
</protein>
<organism evidence="1 2">
    <name type="scientific">Symbiodinium pilosum</name>
    <name type="common">Dinoflagellate</name>
    <dbReference type="NCBI Taxonomy" id="2952"/>
    <lineage>
        <taxon>Eukaryota</taxon>
        <taxon>Sar</taxon>
        <taxon>Alveolata</taxon>
        <taxon>Dinophyceae</taxon>
        <taxon>Suessiales</taxon>
        <taxon>Symbiodiniaceae</taxon>
        <taxon>Symbiodinium</taxon>
    </lineage>
</organism>
<accession>A0A812SFW4</accession>
<dbReference type="EMBL" id="CAJNIZ010024670">
    <property type="protein sequence ID" value="CAE7478665.1"/>
    <property type="molecule type" value="Genomic_DNA"/>
</dbReference>
<feature type="non-terminal residue" evidence="1">
    <location>
        <position position="50"/>
    </location>
</feature>
<proteinExistence type="predicted"/>
<reference evidence="1" key="1">
    <citation type="submission" date="2021-02" db="EMBL/GenBank/DDBJ databases">
        <authorList>
            <person name="Dougan E. K."/>
            <person name="Rhodes N."/>
            <person name="Thang M."/>
            <person name="Chan C."/>
        </authorList>
    </citation>
    <scope>NUCLEOTIDE SEQUENCE</scope>
</reference>
<name>A0A812SFW4_SYMPI</name>